<sequence length="240" mass="26637">MGLFKDKADRAGKLLVSLPLLFCIGTVNPSSLMAASVKQEWEIDSSQKGGGFSTNIRKLADLSGFQCSFDQLMTFADGGAKHYAGSLAILKPGRFRWQYRLPYDQLYIGDGQVIWHYEPDLMQAERLTDLETVNPVVMQLLAGHVKLSDITMQEQRFDSTQEIHSYKVHVADAPPVWLGFSKAGHLVSIDREDLLGNRNLMTLTGCSYVAPSEKLFSFTPPAGVEVLDLRSAEVLPLRAE</sequence>
<gene>
    <name evidence="2" type="ORF">FEF65_05110</name>
</gene>
<accession>A0A5R9GSA8</accession>
<dbReference type="InterPro" id="IPR004564">
    <property type="entry name" value="OM_lipoprot_carrier_LolA-like"/>
</dbReference>
<dbReference type="PANTHER" id="PTHR35869">
    <property type="entry name" value="OUTER-MEMBRANE LIPOPROTEIN CARRIER PROTEIN"/>
    <property type="match status" value="1"/>
</dbReference>
<dbReference type="AlphaFoldDB" id="A0A5R9GSA8"/>
<dbReference type="EMBL" id="VBRY01000004">
    <property type="protein sequence ID" value="TLS67829.1"/>
    <property type="molecule type" value="Genomic_DNA"/>
</dbReference>
<reference evidence="2 3" key="1">
    <citation type="journal article" date="2019" name="Appl. Environ. Microbiol.">
        <title>Environmental Evidence and Genomic Insight of Iron-oxidizing Bacteria Preference Towards More Corrosion Resistant Stainless Steel at Higher Salinities.</title>
        <authorList>
            <person name="Garrison C.E."/>
            <person name="Price K.A."/>
            <person name="Field E.K."/>
        </authorList>
    </citation>
    <scope>NUCLEOTIDE SEQUENCE [LARGE SCALE GENOMIC DNA]</scope>
    <source>
        <strain evidence="2 3">P3</strain>
    </source>
</reference>
<dbReference type="SUPFAM" id="SSF89392">
    <property type="entry name" value="Prokaryotic lipoproteins and lipoprotein localization factors"/>
    <property type="match status" value="1"/>
</dbReference>
<evidence type="ECO:0000313" key="2">
    <source>
        <dbReference type="EMBL" id="TLS67829.1"/>
    </source>
</evidence>
<proteinExistence type="predicted"/>
<dbReference type="Pfam" id="PF03548">
    <property type="entry name" value="LolA"/>
    <property type="match status" value="1"/>
</dbReference>
<dbReference type="CDD" id="cd16325">
    <property type="entry name" value="LolA"/>
    <property type="match status" value="1"/>
</dbReference>
<evidence type="ECO:0000256" key="1">
    <source>
        <dbReference type="ARBA" id="ARBA00022729"/>
    </source>
</evidence>
<dbReference type="InterPro" id="IPR029046">
    <property type="entry name" value="LolA/LolB/LppX"/>
</dbReference>
<keyword evidence="3" id="KW-1185">Reference proteome</keyword>
<organism evidence="2 3">
    <name type="scientific">Mariprofundus erugo</name>
    <dbReference type="NCBI Taxonomy" id="2528639"/>
    <lineage>
        <taxon>Bacteria</taxon>
        <taxon>Pseudomonadati</taxon>
        <taxon>Pseudomonadota</taxon>
        <taxon>Candidatius Mariprofundia</taxon>
        <taxon>Mariprofundales</taxon>
        <taxon>Mariprofundaceae</taxon>
        <taxon>Mariprofundus</taxon>
    </lineage>
</organism>
<dbReference type="Proteomes" id="UP000306585">
    <property type="component" value="Unassembled WGS sequence"/>
</dbReference>
<dbReference type="Gene3D" id="2.50.20.10">
    <property type="entry name" value="Lipoprotein localisation LolA/LolB/LppX"/>
    <property type="match status" value="1"/>
</dbReference>
<protein>
    <submittedName>
        <fullName evidence="2">LolA</fullName>
    </submittedName>
</protein>
<dbReference type="PANTHER" id="PTHR35869:SF1">
    <property type="entry name" value="OUTER-MEMBRANE LIPOPROTEIN CARRIER PROTEIN"/>
    <property type="match status" value="1"/>
</dbReference>
<dbReference type="RefSeq" id="WP_138238725.1">
    <property type="nucleotide sequence ID" value="NZ_VBRY01000004.1"/>
</dbReference>
<name>A0A5R9GSA8_9PROT</name>
<comment type="caution">
    <text evidence="2">The sequence shown here is derived from an EMBL/GenBank/DDBJ whole genome shotgun (WGS) entry which is preliminary data.</text>
</comment>
<keyword evidence="1" id="KW-0732">Signal</keyword>
<evidence type="ECO:0000313" key="3">
    <source>
        <dbReference type="Proteomes" id="UP000306585"/>
    </source>
</evidence>